<evidence type="ECO:0000256" key="3">
    <source>
        <dbReference type="ARBA" id="ARBA00023082"/>
    </source>
</evidence>
<dbReference type="PANTHER" id="PTHR43133:SF53">
    <property type="entry name" value="ECF RNA POLYMERASE SIGMA-E FACTOR"/>
    <property type="match status" value="1"/>
</dbReference>
<proteinExistence type="inferred from homology"/>
<dbReference type="Pfam" id="PF04542">
    <property type="entry name" value="Sigma70_r2"/>
    <property type="match status" value="1"/>
</dbReference>
<evidence type="ECO:0000256" key="2">
    <source>
        <dbReference type="ARBA" id="ARBA00023015"/>
    </source>
</evidence>
<organism evidence="7 8">
    <name type="scientific">SAR86 cluster bacterium</name>
    <dbReference type="NCBI Taxonomy" id="2030880"/>
    <lineage>
        <taxon>Bacteria</taxon>
        <taxon>Pseudomonadati</taxon>
        <taxon>Pseudomonadota</taxon>
        <taxon>Gammaproteobacteria</taxon>
        <taxon>SAR86 cluster</taxon>
    </lineage>
</organism>
<dbReference type="InterPro" id="IPR036388">
    <property type="entry name" value="WH-like_DNA-bd_sf"/>
</dbReference>
<dbReference type="AlphaFoldDB" id="A0A2A5CGR1"/>
<dbReference type="NCBIfam" id="TIGR02937">
    <property type="entry name" value="sigma70-ECF"/>
    <property type="match status" value="1"/>
</dbReference>
<dbReference type="CDD" id="cd06171">
    <property type="entry name" value="Sigma70_r4"/>
    <property type="match status" value="1"/>
</dbReference>
<dbReference type="GO" id="GO:0016987">
    <property type="term" value="F:sigma factor activity"/>
    <property type="evidence" value="ECO:0007669"/>
    <property type="project" value="UniProtKB-KW"/>
</dbReference>
<accession>A0A2A5CGR1</accession>
<dbReference type="EMBL" id="NVWI01000002">
    <property type="protein sequence ID" value="PCJ42933.1"/>
    <property type="molecule type" value="Genomic_DNA"/>
</dbReference>
<keyword evidence="2" id="KW-0805">Transcription regulation</keyword>
<feature type="domain" description="RNA polymerase sigma factor 70 region 4 type 2" evidence="6">
    <location>
        <begin position="141"/>
        <end position="193"/>
    </location>
</feature>
<comment type="caution">
    <text evidence="7">The sequence shown here is derived from an EMBL/GenBank/DDBJ whole genome shotgun (WGS) entry which is preliminary data.</text>
</comment>
<evidence type="ECO:0000259" key="6">
    <source>
        <dbReference type="Pfam" id="PF08281"/>
    </source>
</evidence>
<name>A0A2A5CGR1_9GAMM</name>
<dbReference type="InterPro" id="IPR013249">
    <property type="entry name" value="RNA_pol_sigma70_r4_t2"/>
</dbReference>
<dbReference type="GO" id="GO:0006352">
    <property type="term" value="P:DNA-templated transcription initiation"/>
    <property type="evidence" value="ECO:0007669"/>
    <property type="project" value="InterPro"/>
</dbReference>
<dbReference type="PANTHER" id="PTHR43133">
    <property type="entry name" value="RNA POLYMERASE ECF-TYPE SIGMA FACTO"/>
    <property type="match status" value="1"/>
</dbReference>
<dbReference type="SUPFAM" id="SSF88659">
    <property type="entry name" value="Sigma3 and sigma4 domains of RNA polymerase sigma factors"/>
    <property type="match status" value="1"/>
</dbReference>
<dbReference type="SUPFAM" id="SSF88946">
    <property type="entry name" value="Sigma2 domain of RNA polymerase sigma factors"/>
    <property type="match status" value="1"/>
</dbReference>
<gene>
    <name evidence="7" type="ORF">COA71_05420</name>
</gene>
<comment type="similarity">
    <text evidence="1">Belongs to the sigma-70 factor family. ECF subfamily.</text>
</comment>
<protein>
    <submittedName>
        <fullName evidence="7">RNA polymerase subunit sigma</fullName>
    </submittedName>
</protein>
<evidence type="ECO:0000256" key="4">
    <source>
        <dbReference type="ARBA" id="ARBA00023163"/>
    </source>
</evidence>
<reference evidence="8" key="1">
    <citation type="submission" date="2017-08" db="EMBL/GenBank/DDBJ databases">
        <title>A dynamic microbial community with high functional redundancy inhabits the cold, oxic subseafloor aquifer.</title>
        <authorList>
            <person name="Tully B.J."/>
            <person name="Wheat C.G."/>
            <person name="Glazer B.T."/>
            <person name="Huber J.A."/>
        </authorList>
    </citation>
    <scope>NUCLEOTIDE SEQUENCE [LARGE SCALE GENOMIC DNA]</scope>
</reference>
<dbReference type="GO" id="GO:0003677">
    <property type="term" value="F:DNA binding"/>
    <property type="evidence" value="ECO:0007669"/>
    <property type="project" value="InterPro"/>
</dbReference>
<evidence type="ECO:0000313" key="7">
    <source>
        <dbReference type="EMBL" id="PCJ42933.1"/>
    </source>
</evidence>
<dbReference type="Gene3D" id="1.10.1740.10">
    <property type="match status" value="1"/>
</dbReference>
<evidence type="ECO:0000256" key="1">
    <source>
        <dbReference type="ARBA" id="ARBA00010641"/>
    </source>
</evidence>
<sequence>MDSAGFLAKLKNQDHQAFNQLVQQYHQSLITVARPIVGDSWAEEVVQEAWVSIFKALPKFQGRSSLKTWIYTILKNEAFSRYRKESKTVSLEAQLPDDQKDRSIDDWLSSVFNKDGHWLNAPSGWDLSSPEALLQEEQLQKCIEHTLELLKPDQKAVFLLRDQDQLAMEEVCNILEITHSNARVLLHRARLKLFQVINHYQETGEC</sequence>
<dbReference type="InterPro" id="IPR039425">
    <property type="entry name" value="RNA_pol_sigma-70-like"/>
</dbReference>
<dbReference type="InterPro" id="IPR007627">
    <property type="entry name" value="RNA_pol_sigma70_r2"/>
</dbReference>
<evidence type="ECO:0000313" key="8">
    <source>
        <dbReference type="Proteomes" id="UP000228987"/>
    </source>
</evidence>
<evidence type="ECO:0000259" key="5">
    <source>
        <dbReference type="Pfam" id="PF04542"/>
    </source>
</evidence>
<feature type="domain" description="RNA polymerase sigma-70 region 2" evidence="5">
    <location>
        <begin position="21"/>
        <end position="87"/>
    </location>
</feature>
<keyword evidence="4" id="KW-0804">Transcription</keyword>
<dbReference type="Pfam" id="PF08281">
    <property type="entry name" value="Sigma70_r4_2"/>
    <property type="match status" value="1"/>
</dbReference>
<dbReference type="InterPro" id="IPR013325">
    <property type="entry name" value="RNA_pol_sigma_r2"/>
</dbReference>
<dbReference type="InterPro" id="IPR013324">
    <property type="entry name" value="RNA_pol_sigma_r3/r4-like"/>
</dbReference>
<dbReference type="InterPro" id="IPR014284">
    <property type="entry name" value="RNA_pol_sigma-70_dom"/>
</dbReference>
<dbReference type="Proteomes" id="UP000228987">
    <property type="component" value="Unassembled WGS sequence"/>
</dbReference>
<dbReference type="Gene3D" id="1.10.10.10">
    <property type="entry name" value="Winged helix-like DNA-binding domain superfamily/Winged helix DNA-binding domain"/>
    <property type="match status" value="1"/>
</dbReference>
<keyword evidence="3" id="KW-0731">Sigma factor</keyword>